<name>A0ABY7JQG2_9FIRM</name>
<evidence type="ECO:0000313" key="5">
    <source>
        <dbReference type="Proteomes" id="UP001164187"/>
    </source>
</evidence>
<feature type="transmembrane region" description="Helical" evidence="2">
    <location>
        <begin position="554"/>
        <end position="577"/>
    </location>
</feature>
<dbReference type="Pfam" id="PF10145">
    <property type="entry name" value="PhageMin_Tail"/>
    <property type="match status" value="1"/>
</dbReference>
<accession>A0ABY7JQG2</accession>
<dbReference type="NCBIfam" id="TIGR01760">
    <property type="entry name" value="tape_meas_TP901"/>
    <property type="match status" value="1"/>
</dbReference>
<keyword evidence="2" id="KW-0812">Transmembrane</keyword>
<proteinExistence type="predicted"/>
<keyword evidence="2" id="KW-1133">Transmembrane helix</keyword>
<feature type="transmembrane region" description="Helical" evidence="2">
    <location>
        <begin position="526"/>
        <end position="548"/>
    </location>
</feature>
<evidence type="ECO:0000259" key="3">
    <source>
        <dbReference type="Pfam" id="PF10145"/>
    </source>
</evidence>
<dbReference type="EMBL" id="CP114052">
    <property type="protein sequence ID" value="WAW14746.1"/>
    <property type="molecule type" value="Genomic_DNA"/>
</dbReference>
<evidence type="ECO:0000256" key="1">
    <source>
        <dbReference type="ARBA" id="ARBA00022612"/>
    </source>
</evidence>
<evidence type="ECO:0000256" key="2">
    <source>
        <dbReference type="SAM" id="Phobius"/>
    </source>
</evidence>
<protein>
    <submittedName>
        <fullName evidence="4">Phage tail tape measure protein</fullName>
    </submittedName>
</protein>
<reference evidence="4" key="1">
    <citation type="submission" date="2022-12" db="EMBL/GenBank/DDBJ databases">
        <title>Peptostreptococcus.</title>
        <authorList>
            <person name="Lee S.H."/>
        </authorList>
    </citation>
    <scope>NUCLEOTIDE SEQUENCE</scope>
    <source>
        <strain evidence="4">CBA3647</strain>
    </source>
</reference>
<dbReference type="Proteomes" id="UP001164187">
    <property type="component" value="Chromosome"/>
</dbReference>
<feature type="transmembrane region" description="Helical" evidence="2">
    <location>
        <begin position="392"/>
        <end position="413"/>
    </location>
</feature>
<organism evidence="4 5">
    <name type="scientific">Peptostreptococcus equinus</name>
    <dbReference type="NCBI Taxonomy" id="3003601"/>
    <lineage>
        <taxon>Bacteria</taxon>
        <taxon>Bacillati</taxon>
        <taxon>Bacillota</taxon>
        <taxon>Clostridia</taxon>
        <taxon>Peptostreptococcales</taxon>
        <taxon>Peptostreptococcaceae</taxon>
        <taxon>Peptostreptococcus</taxon>
    </lineage>
</organism>
<feature type="transmembrane region" description="Helical" evidence="2">
    <location>
        <begin position="434"/>
        <end position="456"/>
    </location>
</feature>
<gene>
    <name evidence="4" type="ORF">O0R46_09195</name>
</gene>
<sequence>MKNYDTDQTMCGTHGELWVDDLEYEEVTAFKAELGLEFGDVHKAKSMAKHKKLGQNILGLNAPLLAMGGFAIKTGMAFDKSMSQVKAVSGSTSKEFISLRNEARRVGAETAKSATDAANGMVFLGQAGFRVNEVLKLTRPLTELAIAGNMEMAQASSLLADSLNSANIPMKDSKKFLDQIAKSSVMANTDVAQLMEAWIGAGGSLRTANITMAETNVLLSILSNAGIKSAEAGTSLSRIFMNINATSGDAGKAMKTLGINIADSSGKMRSKVDVLKELKSKTDKLTEAERNNYIQMIGGKQYANDLKILLDGMGGSFDKMTKEIDKSSGALGKLAKTMSDNLAGDIDNLSSAWEDAAINISDALQPMARGNIKTLTKLVEGLQKLPAPLIRVVSAVVIFSTAIGLTLVGLGLFQKMMGSSIISCARLIRFFMGLSSTVWIVMAVILALVVAGVLLYKNWDKIKEVAGKVRDSFLKFVDSTIGIKNIKNAIEDLKNKFKDFVKQIQPIIQVIGIILKVLFDTIKAILIPIGSFLISVLGGAFKYLLAIIVQNVMAAINIITGIIQIITGVAQFIVGIFQGDYKKAFDGLKKIVQGAVNIIKGLWKSLKAFLAAPIKPVIKLLSGPFHSAVNLAKRAWSALKSYLLQRATARISATASAFHNVIEGVKKAWNNLKTFLRNPIKGTINLIKHGSVDGEHRTGRGKIPFDGYRALLHKDEMVLNKHDADEYRKGNISSNSKTTIVKIAKLADTLLIKEKTDSEKLAKELAKEILLLA</sequence>
<keyword evidence="1" id="KW-1188">Viral release from host cell</keyword>
<dbReference type="RefSeq" id="WP_269311443.1">
    <property type="nucleotide sequence ID" value="NZ_CP114052.1"/>
</dbReference>
<dbReference type="PANTHER" id="PTHR37813:SF1">
    <property type="entry name" value="FELS-2 PROPHAGE PROTEIN"/>
    <property type="match status" value="1"/>
</dbReference>
<dbReference type="PANTHER" id="PTHR37813">
    <property type="entry name" value="FELS-2 PROPHAGE PROTEIN"/>
    <property type="match status" value="1"/>
</dbReference>
<keyword evidence="2" id="KW-0472">Membrane</keyword>
<feature type="domain" description="Phage tail tape measure protein" evidence="3">
    <location>
        <begin position="100"/>
        <end position="299"/>
    </location>
</feature>
<evidence type="ECO:0000313" key="4">
    <source>
        <dbReference type="EMBL" id="WAW14746.1"/>
    </source>
</evidence>
<keyword evidence="5" id="KW-1185">Reference proteome</keyword>
<dbReference type="InterPro" id="IPR010090">
    <property type="entry name" value="Phage_tape_meas"/>
</dbReference>